<reference evidence="2" key="1">
    <citation type="journal article" date="2020" name="mSystems">
        <title>Genome- and Community-Level Interaction Insights into Carbon Utilization and Element Cycling Functions of Hydrothermarchaeota in Hydrothermal Sediment.</title>
        <authorList>
            <person name="Zhou Z."/>
            <person name="Liu Y."/>
            <person name="Xu W."/>
            <person name="Pan J."/>
            <person name="Luo Z.H."/>
            <person name="Li M."/>
        </authorList>
    </citation>
    <scope>NUCLEOTIDE SEQUENCE [LARGE SCALE GENOMIC DNA]</scope>
    <source>
        <strain evidence="2">HyVt-19</strain>
    </source>
</reference>
<feature type="non-terminal residue" evidence="2">
    <location>
        <position position="114"/>
    </location>
</feature>
<protein>
    <submittedName>
        <fullName evidence="2">Biopolymer transporter</fullName>
    </submittedName>
</protein>
<keyword evidence="1" id="KW-0812">Transmembrane</keyword>
<dbReference type="AlphaFoldDB" id="A0A7C0WUP2"/>
<comment type="caution">
    <text evidence="2">The sequence shown here is derived from an EMBL/GenBank/DDBJ whole genome shotgun (WGS) entry which is preliminary data.</text>
</comment>
<gene>
    <name evidence="2" type="ORF">ENG14_03530</name>
</gene>
<feature type="transmembrane region" description="Helical" evidence="1">
    <location>
        <begin position="20"/>
        <end position="42"/>
    </location>
</feature>
<sequence length="114" mass="13323">MKIGALLSAFIYLVSSSLLYPVLFLLSVLTLWCILEIGRFFGDWLTRKKYEKTLIIRRDNYSTNITTSSHYVVSFYNSLENIISSHGQDQEAQIAYLLYSKEQELEKSLDWLRT</sequence>
<proteinExistence type="predicted"/>
<name>A0A7C0WUP2_9BACT</name>
<keyword evidence="1" id="KW-1133">Transmembrane helix</keyword>
<dbReference type="Proteomes" id="UP000886355">
    <property type="component" value="Unassembled WGS sequence"/>
</dbReference>
<evidence type="ECO:0000256" key="1">
    <source>
        <dbReference type="SAM" id="Phobius"/>
    </source>
</evidence>
<organism evidence="2">
    <name type="scientific">Thermodesulforhabdus norvegica</name>
    <dbReference type="NCBI Taxonomy" id="39841"/>
    <lineage>
        <taxon>Bacteria</taxon>
        <taxon>Pseudomonadati</taxon>
        <taxon>Thermodesulfobacteriota</taxon>
        <taxon>Syntrophobacteria</taxon>
        <taxon>Syntrophobacterales</taxon>
        <taxon>Thermodesulforhabdaceae</taxon>
        <taxon>Thermodesulforhabdus</taxon>
    </lineage>
</organism>
<keyword evidence="1" id="KW-0472">Membrane</keyword>
<dbReference type="EMBL" id="DQZW01000165">
    <property type="protein sequence ID" value="HDL89955.1"/>
    <property type="molecule type" value="Genomic_DNA"/>
</dbReference>
<evidence type="ECO:0000313" key="2">
    <source>
        <dbReference type="EMBL" id="HDL89955.1"/>
    </source>
</evidence>
<accession>A0A7C0WUP2</accession>